<evidence type="ECO:0000313" key="8">
    <source>
        <dbReference type="Proteomes" id="UP001175211"/>
    </source>
</evidence>
<accession>A0AA39TYI9</accession>
<proteinExistence type="inferred from homology"/>
<evidence type="ECO:0000256" key="6">
    <source>
        <dbReference type="SAM" id="Phobius"/>
    </source>
</evidence>
<keyword evidence="4 6" id="KW-1133">Transmembrane helix</keyword>
<comment type="similarity">
    <text evidence="2">Belongs to the IFI6/IFI27 family.</text>
</comment>
<evidence type="ECO:0000256" key="5">
    <source>
        <dbReference type="ARBA" id="ARBA00023136"/>
    </source>
</evidence>
<feature type="transmembrane region" description="Helical" evidence="6">
    <location>
        <begin position="71"/>
        <end position="88"/>
    </location>
</feature>
<dbReference type="Gene3D" id="6.10.110.10">
    <property type="match status" value="1"/>
</dbReference>
<evidence type="ECO:0000256" key="3">
    <source>
        <dbReference type="ARBA" id="ARBA00022692"/>
    </source>
</evidence>
<dbReference type="AlphaFoldDB" id="A0AA39TYI9"/>
<dbReference type="RefSeq" id="XP_060339861.1">
    <property type="nucleotide sequence ID" value="XM_060476323.1"/>
</dbReference>
<comment type="caution">
    <text evidence="7">The sequence shown here is derived from an EMBL/GenBank/DDBJ whole genome shotgun (WGS) entry which is preliminary data.</text>
</comment>
<feature type="transmembrane region" description="Helical" evidence="6">
    <location>
        <begin position="6"/>
        <end position="28"/>
    </location>
</feature>
<dbReference type="PANTHER" id="PTHR16932">
    <property type="entry name" value="INTERFERON ALPHA-INDUCIBLE PROTEIN 27"/>
    <property type="match status" value="1"/>
</dbReference>
<evidence type="ECO:0000256" key="1">
    <source>
        <dbReference type="ARBA" id="ARBA00004141"/>
    </source>
</evidence>
<comment type="subcellular location">
    <subcellularLocation>
        <location evidence="1">Membrane</location>
        <topology evidence="1">Multi-pass membrane protein</topology>
    </subcellularLocation>
</comment>
<reference evidence="7" key="1">
    <citation type="submission" date="2023-06" db="EMBL/GenBank/DDBJ databases">
        <authorList>
            <consortium name="Lawrence Berkeley National Laboratory"/>
            <person name="Ahrendt S."/>
            <person name="Sahu N."/>
            <person name="Indic B."/>
            <person name="Wong-Bajracharya J."/>
            <person name="Merenyi Z."/>
            <person name="Ke H.-M."/>
            <person name="Monk M."/>
            <person name="Kocsube S."/>
            <person name="Drula E."/>
            <person name="Lipzen A."/>
            <person name="Balint B."/>
            <person name="Henrissat B."/>
            <person name="Andreopoulos B."/>
            <person name="Martin F.M."/>
            <person name="Harder C.B."/>
            <person name="Rigling D."/>
            <person name="Ford K.L."/>
            <person name="Foster G.D."/>
            <person name="Pangilinan J."/>
            <person name="Papanicolaou A."/>
            <person name="Barry K."/>
            <person name="LaButti K."/>
            <person name="Viragh M."/>
            <person name="Koriabine M."/>
            <person name="Yan M."/>
            <person name="Riley R."/>
            <person name="Champramary S."/>
            <person name="Plett K.L."/>
            <person name="Tsai I.J."/>
            <person name="Slot J."/>
            <person name="Sipos G."/>
            <person name="Plett J."/>
            <person name="Nagy L.G."/>
            <person name="Grigoriev I.V."/>
        </authorList>
    </citation>
    <scope>NUCLEOTIDE SEQUENCE</scope>
    <source>
        <strain evidence="7">CCBAS 213</strain>
    </source>
</reference>
<feature type="transmembrane region" description="Helical" evidence="6">
    <location>
        <begin position="40"/>
        <end position="59"/>
    </location>
</feature>
<dbReference type="Proteomes" id="UP001175211">
    <property type="component" value="Unassembled WGS sequence"/>
</dbReference>
<protein>
    <submittedName>
        <fullName evidence="7">Uncharacterized protein</fullName>
    </submittedName>
</protein>
<evidence type="ECO:0000256" key="2">
    <source>
        <dbReference type="ARBA" id="ARBA00007262"/>
    </source>
</evidence>
<dbReference type="EMBL" id="JAUEPS010000001">
    <property type="protein sequence ID" value="KAK0470068.1"/>
    <property type="molecule type" value="Genomic_DNA"/>
</dbReference>
<dbReference type="InterPro" id="IPR009311">
    <property type="entry name" value="IFI6/IFI27-like"/>
</dbReference>
<dbReference type="GeneID" id="85359871"/>
<dbReference type="Pfam" id="PF06140">
    <property type="entry name" value="Ifi-6-16"/>
    <property type="match status" value="1"/>
</dbReference>
<dbReference type="InterPro" id="IPR038213">
    <property type="entry name" value="IFI6/IFI27-like_sf"/>
</dbReference>
<dbReference type="GO" id="GO:0016020">
    <property type="term" value="C:membrane"/>
    <property type="evidence" value="ECO:0007669"/>
    <property type="project" value="UniProtKB-SubCell"/>
</dbReference>
<dbReference type="PANTHER" id="PTHR16932:SF18">
    <property type="entry name" value="INTERFERON, ALPHA-INDUCIBLE PROTEIN 27-LIKE 2"/>
    <property type="match status" value="1"/>
</dbReference>
<evidence type="ECO:0000256" key="4">
    <source>
        <dbReference type="ARBA" id="ARBA00022989"/>
    </source>
</evidence>
<keyword evidence="5 6" id="KW-0472">Membrane</keyword>
<keyword evidence="8" id="KW-1185">Reference proteome</keyword>
<organism evidence="7 8">
    <name type="scientific">Armillaria tabescens</name>
    <name type="common">Ringless honey mushroom</name>
    <name type="synonym">Agaricus tabescens</name>
    <dbReference type="NCBI Taxonomy" id="1929756"/>
    <lineage>
        <taxon>Eukaryota</taxon>
        <taxon>Fungi</taxon>
        <taxon>Dikarya</taxon>
        <taxon>Basidiomycota</taxon>
        <taxon>Agaricomycotina</taxon>
        <taxon>Agaricomycetes</taxon>
        <taxon>Agaricomycetidae</taxon>
        <taxon>Agaricales</taxon>
        <taxon>Marasmiineae</taxon>
        <taxon>Physalacriaceae</taxon>
        <taxon>Desarmillaria</taxon>
    </lineage>
</organism>
<keyword evidence="3 6" id="KW-0812">Transmembrane</keyword>
<gene>
    <name evidence="7" type="ORF">EV420DRAFT_1634500</name>
</gene>
<name>A0AA39TYI9_ARMTA</name>
<evidence type="ECO:0000313" key="7">
    <source>
        <dbReference type="EMBL" id="KAK0470068.1"/>
    </source>
</evidence>
<sequence>MAFFAIIIGVAIGMMIVPMIAPLGLSVLGFGAAGPIAGGIAASIQSLIGNVVAGSWFAIVQSIAMGGAIPAGVYAVFGALGGGIAAIIERVLGMSKRRFLFVPQLMKTLL</sequence>